<organism evidence="1 2">
    <name type="scientific">Flammeovirga yaeyamensis</name>
    <dbReference type="NCBI Taxonomy" id="367791"/>
    <lineage>
        <taxon>Bacteria</taxon>
        <taxon>Pseudomonadati</taxon>
        <taxon>Bacteroidota</taxon>
        <taxon>Cytophagia</taxon>
        <taxon>Cytophagales</taxon>
        <taxon>Flammeovirgaceae</taxon>
        <taxon>Flammeovirga</taxon>
    </lineage>
</organism>
<sequence>MKNTLLKFLLFSSIPLLIYACKPVENYPMRTVIIAFNWEKCNSLDGRVIVLDRYPLEPPVYGSTRNLKRNSKTDTTTYLAVNYRGNLTFERYDNPENFSYASVKESTAIPRIDTVEIVLWDVLNTQTN</sequence>
<dbReference type="PROSITE" id="PS51257">
    <property type="entry name" value="PROKAR_LIPOPROTEIN"/>
    <property type="match status" value="1"/>
</dbReference>
<dbReference type="EMBL" id="CP076132">
    <property type="protein sequence ID" value="QWG00894.1"/>
    <property type="molecule type" value="Genomic_DNA"/>
</dbReference>
<evidence type="ECO:0008006" key="3">
    <source>
        <dbReference type="Google" id="ProtNLM"/>
    </source>
</evidence>
<evidence type="ECO:0000313" key="1">
    <source>
        <dbReference type="EMBL" id="QWG00894.1"/>
    </source>
</evidence>
<dbReference type="KEGG" id="fya:KMW28_14665"/>
<accession>A0AAX1N066</accession>
<proteinExistence type="predicted"/>
<dbReference type="AlphaFoldDB" id="A0AAX1N066"/>
<evidence type="ECO:0000313" key="2">
    <source>
        <dbReference type="Proteomes" id="UP000678679"/>
    </source>
</evidence>
<reference evidence="1 2" key="1">
    <citation type="submission" date="2021-05" db="EMBL/GenBank/DDBJ databases">
        <title>Comparative genomic studies on the polysaccharide-degrading batcterial strains of the Flammeovirga genus.</title>
        <authorList>
            <person name="Zewei F."/>
            <person name="Zheng Z."/>
            <person name="Yu L."/>
            <person name="Ruyue G."/>
            <person name="Yanhong M."/>
            <person name="Yuanyuan C."/>
            <person name="Jingyan G."/>
            <person name="Wenjun H."/>
        </authorList>
    </citation>
    <scope>NUCLEOTIDE SEQUENCE [LARGE SCALE GENOMIC DNA]</scope>
    <source>
        <strain evidence="1 2">NBRC:100898</strain>
    </source>
</reference>
<dbReference type="Proteomes" id="UP000678679">
    <property type="component" value="Chromosome 1"/>
</dbReference>
<gene>
    <name evidence="1" type="ORF">KMW28_14665</name>
</gene>
<dbReference type="RefSeq" id="WP_169665211.1">
    <property type="nucleotide sequence ID" value="NZ_CP076132.1"/>
</dbReference>
<name>A0AAX1N066_9BACT</name>
<protein>
    <recommendedName>
        <fullName evidence="3">Lipoprotein</fullName>
    </recommendedName>
</protein>
<keyword evidence="2" id="KW-1185">Reference proteome</keyword>